<dbReference type="Proteomes" id="UP000079169">
    <property type="component" value="Unplaced"/>
</dbReference>
<dbReference type="RefSeq" id="XP_026683535.1">
    <property type="nucleotide sequence ID" value="XM_026827734.1"/>
</dbReference>
<protein>
    <submittedName>
        <fullName evidence="3 4">Uncharacterized protein LOC103514880</fullName>
    </submittedName>
</protein>
<name>A0A1S3DAZ1_DIACI</name>
<dbReference type="KEGG" id="dci:103514880"/>
<proteinExistence type="predicted"/>
<dbReference type="PaxDb" id="121845-A0A1S3DAZ1"/>
<evidence type="ECO:0000313" key="3">
    <source>
        <dbReference type="RefSeq" id="XP_008478019.1"/>
    </source>
</evidence>
<feature type="signal peptide" evidence="1">
    <location>
        <begin position="1"/>
        <end position="24"/>
    </location>
</feature>
<feature type="chain" id="PRO_5044565822" evidence="1">
    <location>
        <begin position="25"/>
        <end position="187"/>
    </location>
</feature>
<evidence type="ECO:0000256" key="1">
    <source>
        <dbReference type="SAM" id="SignalP"/>
    </source>
</evidence>
<evidence type="ECO:0000313" key="2">
    <source>
        <dbReference type="Proteomes" id="UP000079169"/>
    </source>
</evidence>
<reference evidence="3 4" key="1">
    <citation type="submission" date="2025-04" db="UniProtKB">
        <authorList>
            <consortium name="RefSeq"/>
        </authorList>
    </citation>
    <scope>IDENTIFICATION</scope>
</reference>
<sequence>MSAILKHTLCSLTLVVLLYQYISAQLHPNPHRARFKRAVIQDAESNGTVHPTATVEFVTLAPNVTLTSQERLEQLGRLKEAEMHLRKNLKERGKEYENQLYENWPNMIKAMESLGPKALLDPNLTYLMDRFHQVGITYDMLVENWNDFLIIFKEKGGFTFLKMMDTYKKDEDAVTFPPGKVTLEDVH</sequence>
<dbReference type="GeneID" id="103514880"/>
<gene>
    <name evidence="3 4" type="primary">LOC103514880</name>
</gene>
<evidence type="ECO:0000313" key="4">
    <source>
        <dbReference type="RefSeq" id="XP_026683535.1"/>
    </source>
</evidence>
<dbReference type="RefSeq" id="XP_008478019.1">
    <property type="nucleotide sequence ID" value="XM_008479797.2"/>
</dbReference>
<accession>A0A1S3DAZ1</accession>
<keyword evidence="2" id="KW-1185">Reference proteome</keyword>
<keyword evidence="1" id="KW-0732">Signal</keyword>
<dbReference type="AlphaFoldDB" id="A0A1S3DAZ1"/>
<organism evidence="2 3">
    <name type="scientific">Diaphorina citri</name>
    <name type="common">Asian citrus psyllid</name>
    <dbReference type="NCBI Taxonomy" id="121845"/>
    <lineage>
        <taxon>Eukaryota</taxon>
        <taxon>Metazoa</taxon>
        <taxon>Ecdysozoa</taxon>
        <taxon>Arthropoda</taxon>
        <taxon>Hexapoda</taxon>
        <taxon>Insecta</taxon>
        <taxon>Pterygota</taxon>
        <taxon>Neoptera</taxon>
        <taxon>Paraneoptera</taxon>
        <taxon>Hemiptera</taxon>
        <taxon>Sternorrhyncha</taxon>
        <taxon>Psylloidea</taxon>
        <taxon>Psyllidae</taxon>
        <taxon>Diaphorininae</taxon>
        <taxon>Diaphorina</taxon>
    </lineage>
</organism>